<keyword evidence="5 8" id="KW-0812">Transmembrane</keyword>
<dbReference type="PANTHER" id="PTHR30294:SF29">
    <property type="entry name" value="MULTIDRUG ABC TRANSPORTER PERMEASE YBHS-RELATED"/>
    <property type="match status" value="1"/>
</dbReference>
<evidence type="ECO:0000256" key="4">
    <source>
        <dbReference type="ARBA" id="ARBA00022475"/>
    </source>
</evidence>
<keyword evidence="3" id="KW-0813">Transport</keyword>
<keyword evidence="10" id="KW-0614">Plasmid</keyword>
<dbReference type="PROSITE" id="PS51012">
    <property type="entry name" value="ABC_TM2"/>
    <property type="match status" value="1"/>
</dbReference>
<evidence type="ECO:0000256" key="8">
    <source>
        <dbReference type="SAM" id="Phobius"/>
    </source>
</evidence>
<dbReference type="InterPro" id="IPR013525">
    <property type="entry name" value="ABC2_TM"/>
</dbReference>
<evidence type="ECO:0000256" key="2">
    <source>
        <dbReference type="ARBA" id="ARBA00007783"/>
    </source>
</evidence>
<evidence type="ECO:0000313" key="10">
    <source>
        <dbReference type="EMBL" id="BDD11810.1"/>
    </source>
</evidence>
<sequence length="372" mass="41797">MNILIFLLQKEFLQIFRNKAMLPIIFVVPIVQLILMPLAATYEIKDIKMIIVDKDQSPVSRQLVNSFEGSPYFIVTKVGADPAITEREMELNQADMVMEIPQNFSSELSRLGEKGLALRINAIDGSKAGIVASYAEGIIRNFNRLLTVKWSGLGKKQVLPAIDITFSNWYNPDLNYRPFMVSGILGILVTMSCAFLASMNIVKEKEIGTIEQINVTPIKKHHFLIGKLLPIWCIGMFQLSLGLVVSKIVYDIEFIGNVGLVFAFSGIYMFCILGIGLLISTFNDTQQQAMFIAWFFMVIFILMGGIFTSLEAMPKWASYIAWSNPITYLIHLNRMVLMKGSTFADVSWMFGVISCYAVVTNVAAVLKYRKTS</sequence>
<evidence type="ECO:0000256" key="7">
    <source>
        <dbReference type="ARBA" id="ARBA00023136"/>
    </source>
</evidence>
<dbReference type="RefSeq" id="WP_338395209.1">
    <property type="nucleotide sequence ID" value="NZ_AP025316.1"/>
</dbReference>
<dbReference type="GO" id="GO:0140359">
    <property type="term" value="F:ABC-type transporter activity"/>
    <property type="evidence" value="ECO:0007669"/>
    <property type="project" value="InterPro"/>
</dbReference>
<dbReference type="InterPro" id="IPR051449">
    <property type="entry name" value="ABC-2_transporter_component"/>
</dbReference>
<evidence type="ECO:0000259" key="9">
    <source>
        <dbReference type="PROSITE" id="PS51012"/>
    </source>
</evidence>
<dbReference type="Pfam" id="PF12698">
    <property type="entry name" value="ABC2_membrane_3"/>
    <property type="match status" value="1"/>
</dbReference>
<evidence type="ECO:0000313" key="11">
    <source>
        <dbReference type="Proteomes" id="UP001348817"/>
    </source>
</evidence>
<keyword evidence="7 8" id="KW-0472">Membrane</keyword>
<feature type="transmembrane region" description="Helical" evidence="8">
    <location>
        <begin position="346"/>
        <end position="366"/>
    </location>
</feature>
<evidence type="ECO:0000256" key="1">
    <source>
        <dbReference type="ARBA" id="ARBA00004651"/>
    </source>
</evidence>
<feature type="domain" description="ABC transmembrane type-2" evidence="9">
    <location>
        <begin position="146"/>
        <end position="371"/>
    </location>
</feature>
<feature type="transmembrane region" description="Helical" evidence="8">
    <location>
        <begin position="223"/>
        <end position="246"/>
    </location>
</feature>
<dbReference type="Proteomes" id="UP001348817">
    <property type="component" value="Plasmid pFA2"/>
</dbReference>
<evidence type="ECO:0000256" key="5">
    <source>
        <dbReference type="ARBA" id="ARBA00022692"/>
    </source>
</evidence>
<keyword evidence="4" id="KW-1003">Cell membrane</keyword>
<dbReference type="PANTHER" id="PTHR30294">
    <property type="entry name" value="MEMBRANE COMPONENT OF ABC TRANSPORTER YHHJ-RELATED"/>
    <property type="match status" value="1"/>
</dbReference>
<geneLocation type="plasmid" evidence="10 11">
    <name>pFA2</name>
</geneLocation>
<dbReference type="EMBL" id="AP025316">
    <property type="protein sequence ID" value="BDD11810.1"/>
    <property type="molecule type" value="Genomic_DNA"/>
</dbReference>
<proteinExistence type="inferred from homology"/>
<accession>A0AAU9CQZ4</accession>
<gene>
    <name evidence="10" type="ORF">FUAX_42420</name>
</gene>
<dbReference type="InterPro" id="IPR047817">
    <property type="entry name" value="ABC2_TM_bact-type"/>
</dbReference>
<comment type="similarity">
    <text evidence="2">Belongs to the ABC-2 integral membrane protein family.</text>
</comment>
<evidence type="ECO:0000256" key="6">
    <source>
        <dbReference type="ARBA" id="ARBA00022989"/>
    </source>
</evidence>
<keyword evidence="6 8" id="KW-1133">Transmembrane helix</keyword>
<name>A0AAU9CQZ4_9BACT</name>
<feature type="transmembrane region" description="Helical" evidence="8">
    <location>
        <begin position="258"/>
        <end position="279"/>
    </location>
</feature>
<keyword evidence="11" id="KW-1185">Reference proteome</keyword>
<feature type="transmembrane region" description="Helical" evidence="8">
    <location>
        <begin position="20"/>
        <end position="40"/>
    </location>
</feature>
<dbReference type="Gene3D" id="3.40.1710.10">
    <property type="entry name" value="abc type-2 transporter like domain"/>
    <property type="match status" value="1"/>
</dbReference>
<reference evidence="10 11" key="1">
    <citation type="submission" date="2021-12" db="EMBL/GenBank/DDBJ databases">
        <title>Genome sequencing of bacteria with rrn-lacking chromosome and rrn-plasmid.</title>
        <authorList>
            <person name="Anda M."/>
            <person name="Iwasaki W."/>
        </authorList>
    </citation>
    <scope>NUCLEOTIDE SEQUENCE [LARGE SCALE GENOMIC DNA]</scope>
    <source>
        <strain evidence="10 11">DSM 100852</strain>
        <plasmid evidence="10 11">pFA2</plasmid>
    </source>
</reference>
<organism evidence="10 11">
    <name type="scientific">Fulvitalea axinellae</name>
    <dbReference type="NCBI Taxonomy" id="1182444"/>
    <lineage>
        <taxon>Bacteria</taxon>
        <taxon>Pseudomonadati</taxon>
        <taxon>Bacteroidota</taxon>
        <taxon>Cytophagia</taxon>
        <taxon>Cytophagales</taxon>
        <taxon>Persicobacteraceae</taxon>
        <taxon>Fulvitalea</taxon>
    </lineage>
</organism>
<dbReference type="KEGG" id="fax:FUAX_42420"/>
<dbReference type="GO" id="GO:0005886">
    <property type="term" value="C:plasma membrane"/>
    <property type="evidence" value="ECO:0007669"/>
    <property type="project" value="UniProtKB-SubCell"/>
</dbReference>
<feature type="transmembrane region" description="Helical" evidence="8">
    <location>
        <begin position="291"/>
        <end position="310"/>
    </location>
</feature>
<protein>
    <submittedName>
        <fullName evidence="10">ABC transporter permease</fullName>
    </submittedName>
</protein>
<evidence type="ECO:0000256" key="3">
    <source>
        <dbReference type="ARBA" id="ARBA00022448"/>
    </source>
</evidence>
<dbReference type="AlphaFoldDB" id="A0AAU9CQZ4"/>
<comment type="subcellular location">
    <subcellularLocation>
        <location evidence="1">Cell membrane</location>
        <topology evidence="1">Multi-pass membrane protein</topology>
    </subcellularLocation>
</comment>
<feature type="transmembrane region" description="Helical" evidence="8">
    <location>
        <begin position="179"/>
        <end position="202"/>
    </location>
</feature>